<feature type="transmembrane region" description="Helical" evidence="5">
    <location>
        <begin position="50"/>
        <end position="69"/>
    </location>
</feature>
<name>A0A0L6JWD8_9FIRM</name>
<dbReference type="PANTHER" id="PTHR43427:SF12">
    <property type="entry name" value="CHLORIDE TRANSPORTER"/>
    <property type="match status" value="1"/>
</dbReference>
<dbReference type="InterPro" id="IPR014743">
    <property type="entry name" value="Cl-channel_core"/>
</dbReference>
<evidence type="ECO:0000256" key="2">
    <source>
        <dbReference type="ARBA" id="ARBA00022692"/>
    </source>
</evidence>
<evidence type="ECO:0000256" key="4">
    <source>
        <dbReference type="ARBA" id="ARBA00023136"/>
    </source>
</evidence>
<evidence type="ECO:0000256" key="5">
    <source>
        <dbReference type="SAM" id="Phobius"/>
    </source>
</evidence>
<dbReference type="Pfam" id="PF00654">
    <property type="entry name" value="Voltage_CLC"/>
    <property type="match status" value="1"/>
</dbReference>
<dbReference type="OrthoDB" id="9767361at2"/>
<feature type="transmembrane region" description="Helical" evidence="5">
    <location>
        <begin position="216"/>
        <end position="237"/>
    </location>
</feature>
<dbReference type="Gene3D" id="1.10.3080.10">
    <property type="entry name" value="Clc chloride channel"/>
    <property type="match status" value="1"/>
</dbReference>
<comment type="subcellular location">
    <subcellularLocation>
        <location evidence="1">Membrane</location>
        <topology evidence="1">Multi-pass membrane protein</topology>
    </subcellularLocation>
</comment>
<keyword evidence="4 5" id="KW-0472">Membrane</keyword>
<evidence type="ECO:0000256" key="1">
    <source>
        <dbReference type="ARBA" id="ARBA00004141"/>
    </source>
</evidence>
<feature type="transmembrane region" description="Helical" evidence="5">
    <location>
        <begin position="294"/>
        <end position="314"/>
    </location>
</feature>
<keyword evidence="7" id="KW-1185">Reference proteome</keyword>
<dbReference type="GO" id="GO:0015108">
    <property type="term" value="F:chloride transmembrane transporter activity"/>
    <property type="evidence" value="ECO:0007669"/>
    <property type="project" value="InterPro"/>
</dbReference>
<dbReference type="InterPro" id="IPR050368">
    <property type="entry name" value="ClC-type_chloride_channel"/>
</dbReference>
<evidence type="ECO:0000313" key="6">
    <source>
        <dbReference type="EMBL" id="KNY30158.1"/>
    </source>
</evidence>
<proteinExistence type="predicted"/>
<dbReference type="GO" id="GO:0016020">
    <property type="term" value="C:membrane"/>
    <property type="evidence" value="ECO:0007669"/>
    <property type="project" value="UniProtKB-SubCell"/>
</dbReference>
<comment type="caution">
    <text evidence="6">The sequence shown here is derived from an EMBL/GenBank/DDBJ whole genome shotgun (WGS) entry which is preliminary data.</text>
</comment>
<feature type="transmembrane region" description="Helical" evidence="5">
    <location>
        <begin position="145"/>
        <end position="170"/>
    </location>
</feature>
<dbReference type="PANTHER" id="PTHR43427">
    <property type="entry name" value="CHLORIDE CHANNEL PROTEIN CLC-E"/>
    <property type="match status" value="1"/>
</dbReference>
<dbReference type="STRING" id="398512.Bccel_5435"/>
<reference evidence="7" key="1">
    <citation type="submission" date="2015-07" db="EMBL/GenBank/DDBJ databases">
        <title>Near-Complete Genome Sequence of the Cellulolytic Bacterium Bacteroides (Pseudobacteroides) cellulosolvens ATCC 35603.</title>
        <authorList>
            <person name="Dassa B."/>
            <person name="Utturkar S.M."/>
            <person name="Klingeman D.M."/>
            <person name="Hurt R.A."/>
            <person name="Keller M."/>
            <person name="Xu J."/>
            <person name="Reddy Y.H.K."/>
            <person name="Borovok I."/>
            <person name="Grinberg I.R."/>
            <person name="Lamed R."/>
            <person name="Zhivin O."/>
            <person name="Bayer E.A."/>
            <person name="Brown S.D."/>
        </authorList>
    </citation>
    <scope>NUCLEOTIDE SEQUENCE [LARGE SCALE GENOMIC DNA]</scope>
    <source>
        <strain evidence="7">DSM 2933</strain>
    </source>
</reference>
<evidence type="ECO:0000313" key="7">
    <source>
        <dbReference type="Proteomes" id="UP000036923"/>
    </source>
</evidence>
<keyword evidence="3 5" id="KW-1133">Transmembrane helix</keyword>
<dbReference type="Proteomes" id="UP000036923">
    <property type="component" value="Unassembled WGS sequence"/>
</dbReference>
<feature type="transmembrane region" description="Helical" evidence="5">
    <location>
        <begin position="257"/>
        <end position="274"/>
    </location>
</feature>
<dbReference type="CDD" id="cd03682">
    <property type="entry name" value="ClC_sycA_like"/>
    <property type="match status" value="1"/>
</dbReference>
<evidence type="ECO:0000256" key="3">
    <source>
        <dbReference type="ARBA" id="ARBA00022989"/>
    </source>
</evidence>
<dbReference type="PATRIC" id="fig|398512.5.peg.5701"/>
<dbReference type="SUPFAM" id="SSF81340">
    <property type="entry name" value="Clc chloride channel"/>
    <property type="match status" value="1"/>
</dbReference>
<keyword evidence="2 5" id="KW-0812">Transmembrane</keyword>
<gene>
    <name evidence="6" type="ORF">Bccel_5435</name>
</gene>
<dbReference type="InterPro" id="IPR001807">
    <property type="entry name" value="ClC"/>
</dbReference>
<feature type="transmembrane region" description="Helical" evidence="5">
    <location>
        <begin position="182"/>
        <end position="204"/>
    </location>
</feature>
<sequence length="668" mass="72582">MKAQSIKMLRTLKSTSKYIVIGCLVGLFVGGINSAFLKSLEVATENRLQHPWLIFFLPLAGVFVSFLYVKLGKQSSKGNNLILEKINHENVKIPLRMAPLVFLGTVLTHLFGGSAGREGTGVQMGGSIADWISRVLKLSKQDSRIILMSGVSSGFAAVFGTPLAGTVFGLEVAALGFMSYESIIPCATAAYIGNAITGLLGVSHSHYVIQSFISPSLANIIKIILAAVAFGLISRIFSKLTHKLKELFSSSFENAMLKSFIGGVIIILLVFLVGSRDYIGLSLPLIKESMEGQVSPFAFIWKTIFTSITLGTGFQGGEVTPLFVIGSTLGNFLGTLMSISPSHLAALGLIGVFAGATNTPFASFILGIELFGANGIEFLFLNCIVSYFSSGHTGIYSSQKIAKSKHSIVTLPDNSTLGSIAKKKKDRIINTNIKLSGQFCLGRSSIELPVKPGLNLFVIKSKMKGLVLSHNSFNPDSATWTSPPNIGEQNVSVLPDDDKIYAIQVHKVHDRLDKVLLTNSNLISNVEVNYTNIDQSGYDRDLSKQNKEINNQFQSKKLFGQFKWGFSSFELESEMGINKYVICVSGGTVRLNHDSYNPDGHFYSQPAQNGEPAHRDLSPGIHNITVNIGTSCGKKDIITIVNISFFKEVEVKYQMVSDEENDLTEIVD</sequence>
<dbReference type="eggNOG" id="COG0038">
    <property type="taxonomic scope" value="Bacteria"/>
</dbReference>
<dbReference type="AlphaFoldDB" id="A0A0L6JWD8"/>
<organism evidence="6 7">
    <name type="scientific">Pseudobacteroides cellulosolvens ATCC 35603 = DSM 2933</name>
    <dbReference type="NCBI Taxonomy" id="398512"/>
    <lineage>
        <taxon>Bacteria</taxon>
        <taxon>Bacillati</taxon>
        <taxon>Bacillota</taxon>
        <taxon>Clostridia</taxon>
        <taxon>Eubacteriales</taxon>
        <taxon>Oscillospiraceae</taxon>
        <taxon>Pseudobacteroides</taxon>
    </lineage>
</organism>
<accession>A0A0L6JWD8</accession>
<protein>
    <submittedName>
        <fullName evidence="6">Cl-channel voltage-gated family protein</fullName>
    </submittedName>
</protein>
<dbReference type="EMBL" id="LGTC01000001">
    <property type="protein sequence ID" value="KNY30158.1"/>
    <property type="molecule type" value="Genomic_DNA"/>
</dbReference>